<evidence type="ECO:0000313" key="2">
    <source>
        <dbReference type="Proteomes" id="UP001596957"/>
    </source>
</evidence>
<dbReference type="Proteomes" id="UP001596957">
    <property type="component" value="Unassembled WGS sequence"/>
</dbReference>
<comment type="caution">
    <text evidence="1">The sequence shown here is derived from an EMBL/GenBank/DDBJ whole genome shotgun (WGS) entry which is preliminary data.</text>
</comment>
<dbReference type="EMBL" id="JBHTEC010000001">
    <property type="protein sequence ID" value="MFD0287508.1"/>
    <property type="molecule type" value="Genomic_DNA"/>
</dbReference>
<dbReference type="RefSeq" id="WP_381264536.1">
    <property type="nucleotide sequence ID" value="NZ_JBHTBI010000107.1"/>
</dbReference>
<accession>A0ABW2VWB5</accession>
<name>A0ABW2VWB5_9ACTN</name>
<proteinExistence type="predicted"/>
<sequence>MLQRIGLYYPYVNFRDERWLKTAALYWPQMARIVREGCLLGAPQLVRMLTAT</sequence>
<keyword evidence="2" id="KW-1185">Reference proteome</keyword>
<gene>
    <name evidence="1" type="ORF">ACFQZP_38845</name>
</gene>
<organism evidence="1 2">
    <name type="scientific">Streptomyces lutosisoli</name>
    <dbReference type="NCBI Taxonomy" id="2665721"/>
    <lineage>
        <taxon>Bacteria</taxon>
        <taxon>Bacillati</taxon>
        <taxon>Actinomycetota</taxon>
        <taxon>Actinomycetes</taxon>
        <taxon>Kitasatosporales</taxon>
        <taxon>Streptomycetaceae</taxon>
        <taxon>Streptomyces</taxon>
    </lineage>
</organism>
<evidence type="ECO:0000313" key="1">
    <source>
        <dbReference type="EMBL" id="MFD0287508.1"/>
    </source>
</evidence>
<reference evidence="2" key="1">
    <citation type="journal article" date="2019" name="Int. J. Syst. Evol. Microbiol.">
        <title>The Global Catalogue of Microorganisms (GCM) 10K type strain sequencing project: providing services to taxonomists for standard genome sequencing and annotation.</title>
        <authorList>
            <consortium name="The Broad Institute Genomics Platform"/>
            <consortium name="The Broad Institute Genome Sequencing Center for Infectious Disease"/>
            <person name="Wu L."/>
            <person name="Ma J."/>
        </authorList>
    </citation>
    <scope>NUCLEOTIDE SEQUENCE [LARGE SCALE GENOMIC DNA]</scope>
    <source>
        <strain evidence="2">CGMCC 4.7198</strain>
    </source>
</reference>
<protein>
    <submittedName>
        <fullName evidence="1">Uncharacterized protein</fullName>
    </submittedName>
</protein>